<keyword evidence="7" id="KW-1185">Reference proteome</keyword>
<evidence type="ECO:0000256" key="2">
    <source>
        <dbReference type="ARBA" id="ARBA00023157"/>
    </source>
</evidence>
<organism evidence="6 7">
    <name type="scientific">Coptis chinensis</name>
    <dbReference type="NCBI Taxonomy" id="261450"/>
    <lineage>
        <taxon>Eukaryota</taxon>
        <taxon>Viridiplantae</taxon>
        <taxon>Streptophyta</taxon>
        <taxon>Embryophyta</taxon>
        <taxon>Tracheophyta</taxon>
        <taxon>Spermatophyta</taxon>
        <taxon>Magnoliopsida</taxon>
        <taxon>Ranunculales</taxon>
        <taxon>Ranunculaceae</taxon>
        <taxon>Coptidoideae</taxon>
        <taxon>Coptis</taxon>
    </lineage>
</organism>
<protein>
    <recommendedName>
        <fullName evidence="5">Pectinesterase inhibitor domain-containing protein</fullName>
    </recommendedName>
</protein>
<feature type="chain" id="PRO_5032452332" description="Pectinesterase inhibitor domain-containing protein" evidence="4">
    <location>
        <begin position="19"/>
        <end position="180"/>
    </location>
</feature>
<comment type="caution">
    <text evidence="6">The sequence shown here is derived from an EMBL/GenBank/DDBJ whole genome shotgun (WGS) entry which is preliminary data.</text>
</comment>
<dbReference type="NCBIfam" id="TIGR01614">
    <property type="entry name" value="PME_inhib"/>
    <property type="match status" value="1"/>
</dbReference>
<dbReference type="InterPro" id="IPR035513">
    <property type="entry name" value="Invertase/methylesterase_inhib"/>
</dbReference>
<evidence type="ECO:0000256" key="4">
    <source>
        <dbReference type="SAM" id="SignalP"/>
    </source>
</evidence>
<evidence type="ECO:0000256" key="1">
    <source>
        <dbReference type="ARBA" id="ARBA00022729"/>
    </source>
</evidence>
<reference evidence="6 7" key="1">
    <citation type="submission" date="2020-10" db="EMBL/GenBank/DDBJ databases">
        <title>The Coptis chinensis genome and diversification of protoberbering-type alkaloids.</title>
        <authorList>
            <person name="Wang B."/>
            <person name="Shu S."/>
            <person name="Song C."/>
            <person name="Liu Y."/>
        </authorList>
    </citation>
    <scope>NUCLEOTIDE SEQUENCE [LARGE SCALE GENOMIC DNA]</scope>
    <source>
        <strain evidence="6">HL-2020</strain>
        <tissue evidence="6">Leaf</tissue>
    </source>
</reference>
<keyword evidence="2" id="KW-1015">Disulfide bond</keyword>
<feature type="signal peptide" evidence="4">
    <location>
        <begin position="1"/>
        <end position="18"/>
    </location>
</feature>
<dbReference type="Gene3D" id="1.20.140.40">
    <property type="entry name" value="Invertase/pectin methylesterase inhibitor family protein"/>
    <property type="match status" value="1"/>
</dbReference>
<dbReference type="AlphaFoldDB" id="A0A835LQB2"/>
<keyword evidence="1 4" id="KW-0732">Signal</keyword>
<gene>
    <name evidence="6" type="ORF">IFM89_001610</name>
</gene>
<evidence type="ECO:0000313" key="6">
    <source>
        <dbReference type="EMBL" id="KAF9599664.1"/>
    </source>
</evidence>
<dbReference type="PANTHER" id="PTHR36710:SF18">
    <property type="entry name" value="PECTINESTERASE INHIBITOR 5-RELATED"/>
    <property type="match status" value="1"/>
</dbReference>
<sequence length="180" mass="19723">MDSFTFFILLLSIAHFSSHPTLYVSGDATSIRNICKQTNYNDLCISSLKSNSSSLKADTKGLAVIIIGIAIANATDTSSFLSSQLLSSTSDSVVKKVVKDCADKYSYATIALQASLQELDLKSFEYAYVQVTAAKDYPNACHNGYKKFPGLAYPIELARREEQLEHMCDVALGIINLLSW</sequence>
<dbReference type="InterPro" id="IPR052421">
    <property type="entry name" value="PCW_Enzyme_Inhibitor"/>
</dbReference>
<dbReference type="SUPFAM" id="SSF101148">
    <property type="entry name" value="Plant invertase/pectin methylesterase inhibitor"/>
    <property type="match status" value="1"/>
</dbReference>
<proteinExistence type="inferred from homology"/>
<dbReference type="SMART" id="SM00856">
    <property type="entry name" value="PMEI"/>
    <property type="match status" value="1"/>
</dbReference>
<evidence type="ECO:0000313" key="7">
    <source>
        <dbReference type="Proteomes" id="UP000631114"/>
    </source>
</evidence>
<dbReference type="CDD" id="cd14859">
    <property type="entry name" value="PMEI_like"/>
    <property type="match status" value="1"/>
</dbReference>
<dbReference type="InterPro" id="IPR006501">
    <property type="entry name" value="Pectinesterase_inhib_dom"/>
</dbReference>
<dbReference type="GO" id="GO:0004857">
    <property type="term" value="F:enzyme inhibitor activity"/>
    <property type="evidence" value="ECO:0007669"/>
    <property type="project" value="InterPro"/>
</dbReference>
<dbReference type="OrthoDB" id="773291at2759"/>
<feature type="domain" description="Pectinesterase inhibitor" evidence="5">
    <location>
        <begin position="26"/>
        <end position="174"/>
    </location>
</feature>
<name>A0A835LQB2_9MAGN</name>
<dbReference type="Pfam" id="PF04043">
    <property type="entry name" value="PMEI"/>
    <property type="match status" value="1"/>
</dbReference>
<dbReference type="PANTHER" id="PTHR36710">
    <property type="entry name" value="PECTINESTERASE INHIBITOR-LIKE"/>
    <property type="match status" value="1"/>
</dbReference>
<comment type="similarity">
    <text evidence="3">Belongs to the PMEI family.</text>
</comment>
<evidence type="ECO:0000256" key="3">
    <source>
        <dbReference type="ARBA" id="ARBA00038471"/>
    </source>
</evidence>
<accession>A0A835LQB2</accession>
<dbReference type="Proteomes" id="UP000631114">
    <property type="component" value="Unassembled WGS sequence"/>
</dbReference>
<dbReference type="EMBL" id="JADFTS010000006">
    <property type="protein sequence ID" value="KAF9599664.1"/>
    <property type="molecule type" value="Genomic_DNA"/>
</dbReference>
<evidence type="ECO:0000259" key="5">
    <source>
        <dbReference type="SMART" id="SM00856"/>
    </source>
</evidence>